<dbReference type="RefSeq" id="WP_166285079.1">
    <property type="nucleotide sequence ID" value="NZ_CAWPIE010000001.1"/>
</dbReference>
<dbReference type="Pfam" id="PF01966">
    <property type="entry name" value="HD"/>
    <property type="match status" value="1"/>
</dbReference>
<dbReference type="CDD" id="cd00077">
    <property type="entry name" value="HDc"/>
    <property type="match status" value="1"/>
</dbReference>
<dbReference type="Proteomes" id="UP000547931">
    <property type="component" value="Unassembled WGS sequence"/>
</dbReference>
<dbReference type="InterPro" id="IPR006674">
    <property type="entry name" value="HD_domain"/>
</dbReference>
<protein>
    <recommendedName>
        <fullName evidence="1">HD domain-containing protein</fullName>
    </recommendedName>
</protein>
<feature type="domain" description="HD" evidence="1">
    <location>
        <begin position="51"/>
        <end position="187"/>
    </location>
</feature>
<dbReference type="AlphaFoldDB" id="A0A7X5TIL3"/>
<dbReference type="Gene3D" id="1.10.3210.10">
    <property type="entry name" value="Hypothetical protein af1432"/>
    <property type="match status" value="1"/>
</dbReference>
<organism evidence="2 3">
    <name type="scientific">Photorhabdus stackebrandtii</name>
    <dbReference type="NCBI Taxonomy" id="1123042"/>
    <lineage>
        <taxon>Bacteria</taxon>
        <taxon>Pseudomonadati</taxon>
        <taxon>Pseudomonadota</taxon>
        <taxon>Gammaproteobacteria</taxon>
        <taxon>Enterobacterales</taxon>
        <taxon>Morganellaceae</taxon>
        <taxon>Photorhabdus</taxon>
    </lineage>
</organism>
<evidence type="ECO:0000259" key="1">
    <source>
        <dbReference type="PROSITE" id="PS51831"/>
    </source>
</evidence>
<dbReference type="SUPFAM" id="SSF109604">
    <property type="entry name" value="HD-domain/PDEase-like"/>
    <property type="match status" value="1"/>
</dbReference>
<name>A0A7X5TIL3_9GAMM</name>
<dbReference type="EMBL" id="PUJV01000001">
    <property type="protein sequence ID" value="NHB94936.1"/>
    <property type="molecule type" value="Genomic_DNA"/>
</dbReference>
<dbReference type="InterPro" id="IPR003607">
    <property type="entry name" value="HD/PDEase_dom"/>
</dbReference>
<dbReference type="PROSITE" id="PS51831">
    <property type="entry name" value="HD"/>
    <property type="match status" value="1"/>
</dbReference>
<proteinExistence type="predicted"/>
<evidence type="ECO:0000313" key="3">
    <source>
        <dbReference type="Proteomes" id="UP000547931"/>
    </source>
</evidence>
<comment type="caution">
    <text evidence="2">The sequence shown here is derived from an EMBL/GenBank/DDBJ whole genome shotgun (WGS) entry which is preliminary data.</text>
</comment>
<sequence length="319" mass="36805">MLVLDKAVREKNIEKLLEIEERISKSWYYSSLRGKTQFIPYHFRSAAHYTRMKHTNDVISCIRLFGSGLNEFELGLCRIAGMLHDIGHPPFGHSGERVLNELMAEYGGFESNAQSVRIAYQHLELPNLISSLCIKYNHVIPICTCSQNAPLIKGIYESENFLLTLSRNYDLEELKAVVNYADEISYTISDIKDMVTERGSMSLLESYRKTDYLDVCKVIIEMINQSTTQIASTILTQFFFNSKGHINLSTFQDFTRCAAVISKQFLIEHEYAMKEDEYSRQILSCLFESLMQRRQESVLARNIVDLISSLTEQQTLTYY</sequence>
<keyword evidence="3" id="KW-1185">Reference proteome</keyword>
<gene>
    <name evidence="2" type="ORF">C5470_00275</name>
</gene>
<evidence type="ECO:0000313" key="2">
    <source>
        <dbReference type="EMBL" id="NHB94936.1"/>
    </source>
</evidence>
<accession>A0A7X5TIL3</accession>
<reference evidence="2 3" key="1">
    <citation type="submission" date="2018-02" db="EMBL/GenBank/DDBJ databases">
        <authorList>
            <person name="Machado R.A."/>
        </authorList>
    </citation>
    <scope>NUCLEOTIDE SEQUENCE [LARGE SCALE GENOMIC DNA]</scope>
    <source>
        <strain evidence="2 3">DSM 23271</strain>
    </source>
</reference>